<dbReference type="Proteomes" id="UP000650467">
    <property type="component" value="Unassembled WGS sequence"/>
</dbReference>
<dbReference type="InterPro" id="IPR036388">
    <property type="entry name" value="WH-like_DNA-bd_sf"/>
</dbReference>
<evidence type="ECO:0000259" key="13">
    <source>
        <dbReference type="Pfam" id="PF01035"/>
    </source>
</evidence>
<dbReference type="GO" id="GO:0032259">
    <property type="term" value="P:methylation"/>
    <property type="evidence" value="ECO:0007669"/>
    <property type="project" value="UniProtKB-KW"/>
</dbReference>
<protein>
    <recommendedName>
        <fullName evidence="4">Methylated-DNA--protein-cysteine methyltransferase</fullName>
        <ecNumber evidence="3">2.1.1.63</ecNumber>
    </recommendedName>
    <alternativeName>
        <fullName evidence="9">6-O-methylguanine-DNA methyltransferase</fullName>
    </alternativeName>
    <alternativeName>
        <fullName evidence="10">O-6-methylguanine-DNA-alkyltransferase</fullName>
    </alternativeName>
</protein>
<evidence type="ECO:0000256" key="3">
    <source>
        <dbReference type="ARBA" id="ARBA00011918"/>
    </source>
</evidence>
<dbReference type="GO" id="GO:0006281">
    <property type="term" value="P:DNA repair"/>
    <property type="evidence" value="ECO:0007669"/>
    <property type="project" value="UniProtKB-KW"/>
</dbReference>
<evidence type="ECO:0000256" key="12">
    <source>
        <dbReference type="SAM" id="MobiDB-lite"/>
    </source>
</evidence>
<evidence type="ECO:0000256" key="1">
    <source>
        <dbReference type="ARBA" id="ARBA00001286"/>
    </source>
</evidence>
<keyword evidence="5" id="KW-0489">Methyltransferase</keyword>
<dbReference type="CDD" id="cd06445">
    <property type="entry name" value="ATase"/>
    <property type="match status" value="1"/>
</dbReference>
<comment type="caution">
    <text evidence="14">The sequence shown here is derived from an EMBL/GenBank/DDBJ whole genome shotgun (WGS) entry which is preliminary data.</text>
</comment>
<gene>
    <name evidence="14" type="ORF">HXX76_000097</name>
</gene>
<evidence type="ECO:0000313" key="14">
    <source>
        <dbReference type="EMBL" id="KAG2445481.1"/>
    </source>
</evidence>
<evidence type="ECO:0000256" key="8">
    <source>
        <dbReference type="ARBA" id="ARBA00023204"/>
    </source>
</evidence>
<dbReference type="InterPro" id="IPR014048">
    <property type="entry name" value="MethylDNA_cys_MeTrfase_DNA-bd"/>
</dbReference>
<accession>A0A835WDN3</accession>
<comment type="similarity">
    <text evidence="2">Belongs to the MGMT family.</text>
</comment>
<keyword evidence="15" id="KW-1185">Reference proteome</keyword>
<keyword evidence="8" id="KW-0234">DNA repair</keyword>
<reference evidence="14" key="1">
    <citation type="journal article" date="2020" name="bioRxiv">
        <title>Comparative genomics of Chlamydomonas.</title>
        <authorList>
            <person name="Craig R.J."/>
            <person name="Hasan A.R."/>
            <person name="Ness R.W."/>
            <person name="Keightley P.D."/>
        </authorList>
    </citation>
    <scope>NUCLEOTIDE SEQUENCE</scope>
    <source>
        <strain evidence="14">SAG 7.73</strain>
    </source>
</reference>
<dbReference type="PANTHER" id="PTHR10815">
    <property type="entry name" value="METHYLATED-DNA--PROTEIN-CYSTEINE METHYLTRANSFERASE"/>
    <property type="match status" value="1"/>
</dbReference>
<dbReference type="Gene3D" id="1.10.10.10">
    <property type="entry name" value="Winged helix-like DNA-binding domain superfamily/Winged helix DNA-binding domain"/>
    <property type="match status" value="1"/>
</dbReference>
<keyword evidence="6" id="KW-0808">Transferase</keyword>
<name>A0A835WDN3_CHLIN</name>
<dbReference type="InterPro" id="IPR001497">
    <property type="entry name" value="MethylDNA_cys_MeTrfase_AS"/>
</dbReference>
<comment type="catalytic activity">
    <reaction evidence="1">
        <text>a 4-O-methyl-thymidine in DNA + L-cysteinyl-[protein] = a thymidine in DNA + S-methyl-L-cysteinyl-[protein]</text>
        <dbReference type="Rhea" id="RHEA:53428"/>
        <dbReference type="Rhea" id="RHEA-COMP:10131"/>
        <dbReference type="Rhea" id="RHEA-COMP:10132"/>
        <dbReference type="Rhea" id="RHEA-COMP:13555"/>
        <dbReference type="Rhea" id="RHEA-COMP:13556"/>
        <dbReference type="ChEBI" id="CHEBI:29950"/>
        <dbReference type="ChEBI" id="CHEBI:82612"/>
        <dbReference type="ChEBI" id="CHEBI:137386"/>
        <dbReference type="ChEBI" id="CHEBI:137387"/>
        <dbReference type="EC" id="2.1.1.63"/>
    </reaction>
</comment>
<evidence type="ECO:0000256" key="2">
    <source>
        <dbReference type="ARBA" id="ARBA00008711"/>
    </source>
</evidence>
<dbReference type="OrthoDB" id="1907495at2759"/>
<evidence type="ECO:0000313" key="15">
    <source>
        <dbReference type="Proteomes" id="UP000650467"/>
    </source>
</evidence>
<evidence type="ECO:0000256" key="5">
    <source>
        <dbReference type="ARBA" id="ARBA00022603"/>
    </source>
</evidence>
<evidence type="ECO:0000256" key="11">
    <source>
        <dbReference type="ARBA" id="ARBA00049348"/>
    </source>
</evidence>
<dbReference type="Pfam" id="PF01035">
    <property type="entry name" value="DNA_binding_1"/>
    <property type="match status" value="1"/>
</dbReference>
<organism evidence="14 15">
    <name type="scientific">Chlamydomonas incerta</name>
    <dbReference type="NCBI Taxonomy" id="51695"/>
    <lineage>
        <taxon>Eukaryota</taxon>
        <taxon>Viridiplantae</taxon>
        <taxon>Chlorophyta</taxon>
        <taxon>core chlorophytes</taxon>
        <taxon>Chlorophyceae</taxon>
        <taxon>CS clade</taxon>
        <taxon>Chlamydomonadales</taxon>
        <taxon>Chlamydomonadaceae</taxon>
        <taxon>Chlamydomonas</taxon>
    </lineage>
</organism>
<evidence type="ECO:0000256" key="10">
    <source>
        <dbReference type="ARBA" id="ARBA00031621"/>
    </source>
</evidence>
<dbReference type="AlphaFoldDB" id="A0A835WDN3"/>
<evidence type="ECO:0000256" key="4">
    <source>
        <dbReference type="ARBA" id="ARBA00015377"/>
    </source>
</evidence>
<keyword evidence="7" id="KW-0227">DNA damage</keyword>
<proteinExistence type="inferred from homology"/>
<dbReference type="PROSITE" id="PS00374">
    <property type="entry name" value="MGMT"/>
    <property type="match status" value="1"/>
</dbReference>
<dbReference type="PANTHER" id="PTHR10815:SF13">
    <property type="entry name" value="METHYLATED-DNA--PROTEIN-CYSTEINE METHYLTRANSFERASE"/>
    <property type="match status" value="1"/>
</dbReference>
<dbReference type="EMBL" id="JAEHOC010000001">
    <property type="protein sequence ID" value="KAG2445481.1"/>
    <property type="molecule type" value="Genomic_DNA"/>
</dbReference>
<evidence type="ECO:0000256" key="6">
    <source>
        <dbReference type="ARBA" id="ARBA00022679"/>
    </source>
</evidence>
<feature type="region of interest" description="Disordered" evidence="12">
    <location>
        <begin position="114"/>
        <end position="148"/>
    </location>
</feature>
<dbReference type="EC" id="2.1.1.63" evidence="3"/>
<comment type="catalytic activity">
    <reaction evidence="11">
        <text>a 6-O-methyl-2'-deoxyguanosine in DNA + L-cysteinyl-[protein] = S-methyl-L-cysteinyl-[protein] + a 2'-deoxyguanosine in DNA</text>
        <dbReference type="Rhea" id="RHEA:24000"/>
        <dbReference type="Rhea" id="RHEA-COMP:10131"/>
        <dbReference type="Rhea" id="RHEA-COMP:10132"/>
        <dbReference type="Rhea" id="RHEA-COMP:11367"/>
        <dbReference type="Rhea" id="RHEA-COMP:11368"/>
        <dbReference type="ChEBI" id="CHEBI:29950"/>
        <dbReference type="ChEBI" id="CHEBI:82612"/>
        <dbReference type="ChEBI" id="CHEBI:85445"/>
        <dbReference type="ChEBI" id="CHEBI:85448"/>
        <dbReference type="EC" id="2.1.1.63"/>
    </reaction>
</comment>
<evidence type="ECO:0000256" key="9">
    <source>
        <dbReference type="ARBA" id="ARBA00030795"/>
    </source>
</evidence>
<evidence type="ECO:0000256" key="7">
    <source>
        <dbReference type="ARBA" id="ARBA00022763"/>
    </source>
</evidence>
<feature type="domain" description="Methylated-DNA-[protein]-cysteine S-methyltransferase DNA binding" evidence="13">
    <location>
        <begin position="6"/>
        <end position="63"/>
    </location>
</feature>
<dbReference type="GO" id="GO:0003908">
    <property type="term" value="F:methylated-DNA-[protein]-cysteine S-methyltransferase activity"/>
    <property type="evidence" value="ECO:0007669"/>
    <property type="project" value="UniProtKB-EC"/>
</dbReference>
<dbReference type="NCBIfam" id="TIGR00589">
    <property type="entry name" value="ogt"/>
    <property type="match status" value="1"/>
</dbReference>
<sequence>MAIVLESAPRAVGQALRRNPFCPVVPCHRVVAADLNIGGFSGGWGISDPKVQRKRRLLEEEGVGFQDDCGAAEGTCRVLKQFVLGPEELRGLRPGQQQPCALKAGQVPVQAAAAGAGAGAGGSMEENEEAVGVGVGAGGVKGRKKKRV</sequence>
<dbReference type="SUPFAM" id="SSF46767">
    <property type="entry name" value="Methylated DNA-protein cysteine methyltransferase, C-terminal domain"/>
    <property type="match status" value="1"/>
</dbReference>
<dbReference type="InterPro" id="IPR036217">
    <property type="entry name" value="MethylDNA_cys_MeTrfase_DNAb"/>
</dbReference>